<sequence>MHAVFDVNTKEQIRHSKYDVPSQIPRSKFTAKGISSNLLKTIAKSAKHPLLQGPQTHRKKINSLSVAYNTHNPTQEAHPHEDSPALNLRHPHSRVPPPPPRKEPHEPAPELLSAYIPRVAREANSLQVGKPRDERPRDLPTAQPLRRISQTKELDTSDADPSGPPTSHIDHKGTARLRSNKPVQAAVPKDADAATVPELHLGRRRKGFVAALAVDRQGEWAGQAPGEWAAVADAVRGQVDALAVREGPAPDAQAELGWEGGEAVEVLVGEGYGRVNELVLEESKAGCGAGVGSVGGGCELGC</sequence>
<keyword evidence="3" id="KW-1185">Reference proteome</keyword>
<evidence type="ECO:0000313" key="2">
    <source>
        <dbReference type="EMBL" id="RDW91231.1"/>
    </source>
</evidence>
<evidence type="ECO:0000256" key="1">
    <source>
        <dbReference type="SAM" id="MobiDB-lite"/>
    </source>
</evidence>
<feature type="region of interest" description="Disordered" evidence="1">
    <location>
        <begin position="123"/>
        <end position="175"/>
    </location>
</feature>
<dbReference type="Proteomes" id="UP000256328">
    <property type="component" value="Unassembled WGS sequence"/>
</dbReference>
<protein>
    <submittedName>
        <fullName evidence="2">Uncharacterized protein</fullName>
    </submittedName>
</protein>
<dbReference type="EMBL" id="PDLN01000003">
    <property type="protein sequence ID" value="RDW91231.1"/>
    <property type="molecule type" value="Genomic_DNA"/>
</dbReference>
<feature type="region of interest" description="Disordered" evidence="1">
    <location>
        <begin position="71"/>
        <end position="108"/>
    </location>
</feature>
<proteinExistence type="predicted"/>
<comment type="caution">
    <text evidence="2">The sequence shown here is derived from an EMBL/GenBank/DDBJ whole genome shotgun (WGS) entry which is preliminary data.</text>
</comment>
<name>A0A3D8SYI0_9HELO</name>
<reference evidence="2 3" key="1">
    <citation type="journal article" date="2018" name="IMA Fungus">
        <title>IMA Genome-F 9: Draft genome sequence of Annulohypoxylon stygium, Aspergillus mulundensis, Berkeleyomyces basicola (syn. Thielaviopsis basicola), Ceratocystis smalleyi, two Cercospora beticola strains, Coleophoma cylindrospora, Fusarium fracticaudum, Phialophora cf. hyalina, and Morchella septimelata.</title>
        <authorList>
            <person name="Wingfield B.D."/>
            <person name="Bills G.F."/>
            <person name="Dong Y."/>
            <person name="Huang W."/>
            <person name="Nel W.J."/>
            <person name="Swalarsk-Parry B.S."/>
            <person name="Vaghefi N."/>
            <person name="Wilken P.M."/>
            <person name="An Z."/>
            <person name="de Beer Z.W."/>
            <person name="De Vos L."/>
            <person name="Chen L."/>
            <person name="Duong T.A."/>
            <person name="Gao Y."/>
            <person name="Hammerbacher A."/>
            <person name="Kikkert J.R."/>
            <person name="Li Y."/>
            <person name="Li H."/>
            <person name="Li K."/>
            <person name="Li Q."/>
            <person name="Liu X."/>
            <person name="Ma X."/>
            <person name="Naidoo K."/>
            <person name="Pethybridge S.J."/>
            <person name="Sun J."/>
            <person name="Steenkamp E.T."/>
            <person name="van der Nest M.A."/>
            <person name="van Wyk S."/>
            <person name="Wingfield M.J."/>
            <person name="Xiong C."/>
            <person name="Yue Q."/>
            <person name="Zhang X."/>
        </authorList>
    </citation>
    <scope>NUCLEOTIDE SEQUENCE [LARGE SCALE GENOMIC DNA]</scope>
    <source>
        <strain evidence="2 3">BP5796</strain>
    </source>
</reference>
<evidence type="ECO:0000313" key="3">
    <source>
        <dbReference type="Proteomes" id="UP000256328"/>
    </source>
</evidence>
<dbReference type="AlphaFoldDB" id="A0A3D8SYI0"/>
<accession>A0A3D8SYI0</accession>
<gene>
    <name evidence="2" type="ORF">BP5796_02396</name>
</gene>
<organism evidence="2 3">
    <name type="scientific">Coleophoma crateriformis</name>
    <dbReference type="NCBI Taxonomy" id="565419"/>
    <lineage>
        <taxon>Eukaryota</taxon>
        <taxon>Fungi</taxon>
        <taxon>Dikarya</taxon>
        <taxon>Ascomycota</taxon>
        <taxon>Pezizomycotina</taxon>
        <taxon>Leotiomycetes</taxon>
        <taxon>Helotiales</taxon>
        <taxon>Dermateaceae</taxon>
        <taxon>Coleophoma</taxon>
    </lineage>
</organism>